<dbReference type="Pfam" id="PF13585">
    <property type="entry name" value="CHU_C"/>
    <property type="match status" value="1"/>
</dbReference>
<accession>A0A0F8X3S7</accession>
<dbReference type="NCBIfam" id="TIGR04131">
    <property type="entry name" value="Bac_Flav_CTERM"/>
    <property type="match status" value="1"/>
</dbReference>
<dbReference type="InterPro" id="IPR026341">
    <property type="entry name" value="T9SS_type_B"/>
</dbReference>
<dbReference type="EMBL" id="LAZR01061437">
    <property type="protein sequence ID" value="KKK63583.1"/>
    <property type="molecule type" value="Genomic_DNA"/>
</dbReference>
<comment type="caution">
    <text evidence="1">The sequence shown here is derived from an EMBL/GenBank/DDBJ whole genome shotgun (WGS) entry which is preliminary data.</text>
</comment>
<reference evidence="1" key="1">
    <citation type="journal article" date="2015" name="Nature">
        <title>Complex archaea that bridge the gap between prokaryotes and eukaryotes.</title>
        <authorList>
            <person name="Spang A."/>
            <person name="Saw J.H."/>
            <person name="Jorgensen S.L."/>
            <person name="Zaremba-Niedzwiedzka K."/>
            <person name="Martijn J."/>
            <person name="Lind A.E."/>
            <person name="van Eijk R."/>
            <person name="Schleper C."/>
            <person name="Guy L."/>
            <person name="Ettema T.J."/>
        </authorList>
    </citation>
    <scope>NUCLEOTIDE SEQUENCE</scope>
</reference>
<gene>
    <name evidence="1" type="ORF">LCGC14_2992810</name>
</gene>
<evidence type="ECO:0008006" key="2">
    <source>
        <dbReference type="Google" id="ProtNLM"/>
    </source>
</evidence>
<organism evidence="1">
    <name type="scientific">marine sediment metagenome</name>
    <dbReference type="NCBI Taxonomy" id="412755"/>
    <lineage>
        <taxon>unclassified sequences</taxon>
        <taxon>metagenomes</taxon>
        <taxon>ecological metagenomes</taxon>
    </lineage>
</organism>
<sequence>ADGCQSETISTTVEVGGPDVDLGADQEICDGGTAVITPSGNFTMHMWINDGSTDPTYSADTTELVRIQVSDDYGCYAFDSVQVTMYLQPMVNLGSDTTLCGEASVMLDAGNPGATYLWSTGESTQQIEVFAVEQVIGVEVSYGVICTATDEITIRECSYYDFFANIPNLITPNGDGSNDFWIFFESSQFPDIEVEIYDRWGILVYKSDRGYSNPWDGKNLNGKDLPMDSYHYIIKVGEEYFRGSVTIVR</sequence>
<feature type="non-terminal residue" evidence="1">
    <location>
        <position position="1"/>
    </location>
</feature>
<name>A0A0F8X3S7_9ZZZZ</name>
<protein>
    <recommendedName>
        <fullName evidence="2">Ig-like domain-containing protein</fullName>
    </recommendedName>
</protein>
<dbReference type="AlphaFoldDB" id="A0A0F8X3S7"/>
<proteinExistence type="predicted"/>
<evidence type="ECO:0000313" key="1">
    <source>
        <dbReference type="EMBL" id="KKK63583.1"/>
    </source>
</evidence>